<dbReference type="RefSeq" id="WP_056933371.1">
    <property type="nucleotide sequence ID" value="NZ_CP013050.1"/>
</dbReference>
<dbReference type="Proteomes" id="UP000066042">
    <property type="component" value="Chromosome"/>
</dbReference>
<dbReference type="AlphaFoldDB" id="A0A0S1X9S1"/>
<reference evidence="2 3" key="1">
    <citation type="journal article" date="2016" name="Genome Announc.">
        <title>Complete genome sequence of the hyperthermophilic and piezophilic archaeon Thermococcus barophilus Ch5, capable of growth at the expense of hydrogenogenesis from carbon monoxide and formate.</title>
        <authorList>
            <person name="Oger P."/>
            <person name="Sokolova T.G."/>
            <person name="Kozhevnikova D.A."/>
            <person name="Taranov E.A."/>
            <person name="Vannier P."/>
            <person name="Lee H.S."/>
            <person name="Kwon K.K."/>
            <person name="Kang S.G."/>
            <person name="Lee J.H."/>
            <person name="Bonch-Osmolovskaya E.A."/>
            <person name="Lebedinsky A.V."/>
        </authorList>
    </citation>
    <scope>NUCLEOTIDE SEQUENCE [LARGE SCALE GENOMIC DNA]</scope>
    <source>
        <strain evidence="3">Ch5</strain>
    </source>
</reference>
<accession>A0A0S1X9S1</accession>
<dbReference type="InterPro" id="IPR031329">
    <property type="entry name" value="NEUT/ALK_ceramidase_N"/>
</dbReference>
<name>A0A0S1X9S1_THEBA</name>
<protein>
    <recommendedName>
        <fullName evidence="1">Neutral/alkaline non-lysosomal ceramidase N-terminal domain-containing protein</fullName>
    </recommendedName>
</protein>
<evidence type="ECO:0000259" key="1">
    <source>
        <dbReference type="Pfam" id="PF04734"/>
    </source>
</evidence>
<evidence type="ECO:0000313" key="3">
    <source>
        <dbReference type="Proteomes" id="UP000066042"/>
    </source>
</evidence>
<gene>
    <name evidence="2" type="ORF">TBCH5v1_0523</name>
</gene>
<dbReference type="STRING" id="55802.TBCH5v1_0523"/>
<sequence length="414" mass="46872">MKTASAKVDITPKSPMPMAGYALRKGKSEGILDPLYARILYIEDESPVIMISLDLIRVDNELYEEISGGISNEIGIPKRNILVAATHTHSGPEISTGFWSSIELSESDIRSIEEYRQHLIDSILSAVNKLKIKETSLFGGKAEVNGVASNRLSRDGPMDNECVFLFSEREFVSLNFPCHPTVLPASNRKFSGDLAGAICRLFERSFNVALFLNGAAGNVSTRFTRKAQTYEEVKRLAKLFYSHVKDNYSEIEKIEGQIKLKWKNIDLKVKELPPIEELEKFEEELYKKLAESKIKNISPAELRILESNYLGVKILKRRAELLKNLNKITLRIAKLEIGDKLAAVFVPAELFVEYQLELKKNSPYKYTMVVCYANGYVGYIPFSPVEGIYESYASIVAPSEYRHLRKELLRLLTE</sequence>
<feature type="domain" description="Neutral/alkaline non-lysosomal ceramidase N-terminal" evidence="1">
    <location>
        <begin position="6"/>
        <end position="151"/>
    </location>
</feature>
<dbReference type="GeneID" id="26135807"/>
<dbReference type="PATRIC" id="fig|55802.8.peg.519"/>
<dbReference type="EMBL" id="CP013050">
    <property type="protein sequence ID" value="ALM74491.1"/>
    <property type="molecule type" value="Genomic_DNA"/>
</dbReference>
<organism evidence="2 3">
    <name type="scientific">Thermococcus barophilus</name>
    <dbReference type="NCBI Taxonomy" id="55802"/>
    <lineage>
        <taxon>Archaea</taxon>
        <taxon>Methanobacteriati</taxon>
        <taxon>Methanobacteriota</taxon>
        <taxon>Thermococci</taxon>
        <taxon>Thermococcales</taxon>
        <taxon>Thermococcaceae</taxon>
        <taxon>Thermococcus</taxon>
    </lineage>
</organism>
<dbReference type="Pfam" id="PF04734">
    <property type="entry name" value="Ceramidase_alk"/>
    <property type="match status" value="1"/>
</dbReference>
<evidence type="ECO:0000313" key="2">
    <source>
        <dbReference type="EMBL" id="ALM74491.1"/>
    </source>
</evidence>
<proteinExistence type="predicted"/>